<dbReference type="AlphaFoldDB" id="A0A4Q0YQY7"/>
<feature type="chain" id="PRO_5020469813" evidence="1">
    <location>
        <begin position="28"/>
        <end position="716"/>
    </location>
</feature>
<dbReference type="EMBL" id="PEIB01000014">
    <property type="protein sequence ID" value="RXJ72983.1"/>
    <property type="molecule type" value="Genomic_DNA"/>
</dbReference>
<proteinExistence type="predicted"/>
<reference evidence="2 3" key="1">
    <citation type="submission" date="2017-10" db="EMBL/GenBank/DDBJ databases">
        <title>Nyctiphanis sp. nov., isolated from the stomach of the euphausiid Nyctiphanes simplex (Hansen, 1911) in the Gulf of California.</title>
        <authorList>
            <person name="Gomez-Gil B."/>
            <person name="Aguilar-Mendez M."/>
            <person name="Lopez-Cortes A."/>
            <person name="Gomez-Gutierrez J."/>
            <person name="Roque A."/>
            <person name="Lang E."/>
            <person name="Gonzalez-Castillo A."/>
        </authorList>
    </citation>
    <scope>NUCLEOTIDE SEQUENCE [LARGE SCALE GENOMIC DNA]</scope>
    <source>
        <strain evidence="2 3">CAIM 600</strain>
    </source>
</reference>
<name>A0A4Q0YQY7_9GAMM</name>
<dbReference type="Proteomes" id="UP000290287">
    <property type="component" value="Unassembled WGS sequence"/>
</dbReference>
<protein>
    <submittedName>
        <fullName evidence="2">Uncharacterized protein</fullName>
    </submittedName>
</protein>
<comment type="caution">
    <text evidence="2">The sequence shown here is derived from an EMBL/GenBank/DDBJ whole genome shotgun (WGS) entry which is preliminary data.</text>
</comment>
<evidence type="ECO:0000313" key="3">
    <source>
        <dbReference type="Proteomes" id="UP000290287"/>
    </source>
</evidence>
<sequence>MICLKRNSLLSLVASLSLFTVSFEAFSGQFEPSQSDFGGVGLMQMPTGRSAKDGSFSFGLTFNQDYEHYHASIQLFDRLETTLRYTLLPNRRYSSSVSFGGDNKYTDKGIDVKFKLLDESYWLPETSIGFRDLGGTGLFDGEYIAATKRFGSVDITAGIAWGYMGNSANLSGDEHLSDNECGRVSSYGGKGGQLDVERGFTGCVSAFGGLEYKPSGLPIRLKLEYDANDYKGDFAPLEKAPQSNINLGVIYELSDWGNIRANFERGNTWTLGFTLNTNFNDVHQVWFNDPHPIYAPSDSVKSWKQTQEELTRFSGYRNVSLYDDEGDISVAGTPSKYRNIDVGRERLAATLLNRDETPSSITITERVKGMPVTSINVNGDKLKQVVNQEQVGLRFGDAYKEMSSFTKPTDSSLVGKSYERFTYGLSPALSQSIGSAEDFYLFSLGIAGNAAYMLTNTTEISGSVHLNVFNNYDKFNHTIAPGDSTQLKRVRTLVRQYLSNKPLRMNNLQLTQFGKLGDDVFVQAYAGYLESMFAGVGGEVLFRPLNSNWALGVDANYVKQRDPSSQFGLFSSPTIFDERDKRTYKTQLGTLTGHVSVYYRPEWAWFEDIELKVSAGKYLAEDKGVTVDASRQFESGVKVGAFATKTNLSAEEFGEGSFNKGFYISVPLDVLTTYPSTNRTVVSWVPLTRDGGQMLNRSYHLYGMTGSRYKRSEYIY</sequence>
<dbReference type="InterPro" id="IPR010344">
    <property type="entry name" value="YbjH"/>
</dbReference>
<keyword evidence="3" id="KW-1185">Reference proteome</keyword>
<keyword evidence="1" id="KW-0732">Signal</keyword>
<accession>A0A4Q0YQY7</accession>
<dbReference type="Pfam" id="PF06082">
    <property type="entry name" value="YjbH"/>
    <property type="match status" value="1"/>
</dbReference>
<evidence type="ECO:0000256" key="1">
    <source>
        <dbReference type="SAM" id="SignalP"/>
    </source>
</evidence>
<feature type="signal peptide" evidence="1">
    <location>
        <begin position="1"/>
        <end position="27"/>
    </location>
</feature>
<organism evidence="2 3">
    <name type="scientific">Veronia nyctiphanis</name>
    <dbReference type="NCBI Taxonomy" id="1278244"/>
    <lineage>
        <taxon>Bacteria</taxon>
        <taxon>Pseudomonadati</taxon>
        <taxon>Pseudomonadota</taxon>
        <taxon>Gammaproteobacteria</taxon>
        <taxon>Vibrionales</taxon>
        <taxon>Vibrionaceae</taxon>
        <taxon>Veronia</taxon>
    </lineage>
</organism>
<gene>
    <name evidence="2" type="ORF">CS022_13000</name>
</gene>
<dbReference type="RefSeq" id="WP_129122623.1">
    <property type="nucleotide sequence ID" value="NZ_PEIB01000014.1"/>
</dbReference>
<dbReference type="OrthoDB" id="19542at2"/>
<evidence type="ECO:0000313" key="2">
    <source>
        <dbReference type="EMBL" id="RXJ72983.1"/>
    </source>
</evidence>